<feature type="non-terminal residue" evidence="2">
    <location>
        <position position="1"/>
    </location>
</feature>
<gene>
    <name evidence="2" type="ORF">EAG_00441</name>
</gene>
<accession>E2AXG1</accession>
<name>E2AXG1_CAMFO</name>
<dbReference type="InParanoid" id="E2AXG1"/>
<dbReference type="PANTHER" id="PTHR47326">
    <property type="entry name" value="TRANSPOSABLE ELEMENT TC3 TRANSPOSASE-LIKE PROTEIN"/>
    <property type="match status" value="1"/>
</dbReference>
<dbReference type="EMBL" id="GL443552">
    <property type="protein sequence ID" value="EFN61878.1"/>
    <property type="molecule type" value="Genomic_DNA"/>
</dbReference>
<feature type="non-terminal residue" evidence="2">
    <location>
        <position position="163"/>
    </location>
</feature>
<sequence>VLIMRGCGDKMRSYEEVATLFNNRFPNRDPISKSTVHRTVLRFQRTGSVIDERRSGRPKTATNDDVSMQVLQNIIENPHNPPSRIAQEYDIDRKSVTKVLKSHGYHPFKIRLVQELSEDDYDRRVEFCDEMMRRYDDNNQFFSWICFSDEATFELSGSVNRQN</sequence>
<keyword evidence="3" id="KW-1185">Reference proteome</keyword>
<dbReference type="OMA" id="LWIDEAH"/>
<proteinExistence type="predicted"/>
<evidence type="ECO:0008006" key="4">
    <source>
        <dbReference type="Google" id="ProtNLM"/>
    </source>
</evidence>
<evidence type="ECO:0000313" key="2">
    <source>
        <dbReference type="EMBL" id="EFN61878.1"/>
    </source>
</evidence>
<protein>
    <recommendedName>
        <fullName evidence="4">DUF4817 domain-containing protein</fullName>
    </recommendedName>
</protein>
<dbReference type="GO" id="GO:0005634">
    <property type="term" value="C:nucleus"/>
    <property type="evidence" value="ECO:0007669"/>
    <property type="project" value="UniProtKB-SubCell"/>
</dbReference>
<evidence type="ECO:0000313" key="3">
    <source>
        <dbReference type="Proteomes" id="UP000000311"/>
    </source>
</evidence>
<reference evidence="2 3" key="1">
    <citation type="journal article" date="2010" name="Science">
        <title>Genomic comparison of the ants Camponotus floridanus and Harpegnathos saltator.</title>
        <authorList>
            <person name="Bonasio R."/>
            <person name="Zhang G."/>
            <person name="Ye C."/>
            <person name="Mutti N.S."/>
            <person name="Fang X."/>
            <person name="Qin N."/>
            <person name="Donahue G."/>
            <person name="Yang P."/>
            <person name="Li Q."/>
            <person name="Li C."/>
            <person name="Zhang P."/>
            <person name="Huang Z."/>
            <person name="Berger S.L."/>
            <person name="Reinberg D."/>
            <person name="Wang J."/>
            <person name="Liebig J."/>
        </authorList>
    </citation>
    <scope>NUCLEOTIDE SEQUENCE [LARGE SCALE GENOMIC DNA]</scope>
    <source>
        <strain evidence="3">C129</strain>
    </source>
</reference>
<dbReference type="SUPFAM" id="SSF46689">
    <property type="entry name" value="Homeodomain-like"/>
    <property type="match status" value="1"/>
</dbReference>
<dbReference type="GO" id="GO:0003676">
    <property type="term" value="F:nucleic acid binding"/>
    <property type="evidence" value="ECO:0007669"/>
    <property type="project" value="InterPro"/>
</dbReference>
<dbReference type="AlphaFoldDB" id="E2AXG1"/>
<dbReference type="PANTHER" id="PTHR47326:SF1">
    <property type="entry name" value="HTH PSQ-TYPE DOMAIN-CONTAINING PROTEIN"/>
    <property type="match status" value="1"/>
</dbReference>
<dbReference type="Gene3D" id="3.30.420.10">
    <property type="entry name" value="Ribonuclease H-like superfamily/Ribonuclease H"/>
    <property type="match status" value="1"/>
</dbReference>
<dbReference type="InterPro" id="IPR009057">
    <property type="entry name" value="Homeodomain-like_sf"/>
</dbReference>
<dbReference type="InterPro" id="IPR036397">
    <property type="entry name" value="RNaseH_sf"/>
</dbReference>
<organism evidence="3">
    <name type="scientific">Camponotus floridanus</name>
    <name type="common">Florida carpenter ant</name>
    <dbReference type="NCBI Taxonomy" id="104421"/>
    <lineage>
        <taxon>Eukaryota</taxon>
        <taxon>Metazoa</taxon>
        <taxon>Ecdysozoa</taxon>
        <taxon>Arthropoda</taxon>
        <taxon>Hexapoda</taxon>
        <taxon>Insecta</taxon>
        <taxon>Pterygota</taxon>
        <taxon>Neoptera</taxon>
        <taxon>Endopterygota</taxon>
        <taxon>Hymenoptera</taxon>
        <taxon>Apocrita</taxon>
        <taxon>Aculeata</taxon>
        <taxon>Formicoidea</taxon>
        <taxon>Formicidae</taxon>
        <taxon>Formicinae</taxon>
        <taxon>Camponotus</taxon>
    </lineage>
</organism>
<evidence type="ECO:0000256" key="1">
    <source>
        <dbReference type="ARBA" id="ARBA00004123"/>
    </source>
</evidence>
<dbReference type="Proteomes" id="UP000000311">
    <property type="component" value="Unassembled WGS sequence"/>
</dbReference>
<comment type="subcellular location">
    <subcellularLocation>
        <location evidence="1">Nucleus</location>
    </subcellularLocation>
</comment>
<dbReference type="OrthoDB" id="9986793at2759"/>